<evidence type="ECO:0000256" key="4">
    <source>
        <dbReference type="ARBA" id="ARBA00023054"/>
    </source>
</evidence>
<proteinExistence type="predicted"/>
<dbReference type="SUPFAM" id="SSF81321">
    <property type="entry name" value="Family A G protein-coupled receptor-like"/>
    <property type="match status" value="1"/>
</dbReference>
<feature type="region of interest" description="Disordered" evidence="7">
    <location>
        <begin position="948"/>
        <end position="969"/>
    </location>
</feature>
<feature type="coiled-coil region" evidence="6">
    <location>
        <begin position="1014"/>
        <end position="1041"/>
    </location>
</feature>
<feature type="compositionally biased region" description="Basic and acidic residues" evidence="7">
    <location>
        <begin position="1199"/>
        <end position="1217"/>
    </location>
</feature>
<dbReference type="GeneID" id="100373907"/>
<dbReference type="PRINTS" id="PR00237">
    <property type="entry name" value="GPCRRHODOPSN"/>
</dbReference>
<keyword evidence="5 8" id="KW-0472">Membrane</keyword>
<dbReference type="InterPro" id="IPR000276">
    <property type="entry name" value="GPCR_Rhodpsn"/>
</dbReference>
<dbReference type="Pfam" id="PF00001">
    <property type="entry name" value="7tm_1"/>
    <property type="match status" value="1"/>
</dbReference>
<protein>
    <submittedName>
        <fullName evidence="11">Myosin-4-like</fullName>
    </submittedName>
</protein>
<feature type="coiled-coil region" evidence="6">
    <location>
        <begin position="702"/>
        <end position="832"/>
    </location>
</feature>
<evidence type="ECO:0000256" key="5">
    <source>
        <dbReference type="ARBA" id="ARBA00023136"/>
    </source>
</evidence>
<keyword evidence="3 8" id="KW-1133">Transmembrane helix</keyword>
<dbReference type="PANTHER" id="PTHR21694">
    <property type="entry name" value="COILED-COIL DOMAIN-CONTAINING PROTEIN 63"/>
    <property type="match status" value="1"/>
</dbReference>
<feature type="compositionally biased region" description="Basic and acidic residues" evidence="7">
    <location>
        <begin position="482"/>
        <end position="500"/>
    </location>
</feature>
<feature type="compositionally biased region" description="Acidic residues" evidence="7">
    <location>
        <begin position="1187"/>
        <end position="1198"/>
    </location>
</feature>
<feature type="region of interest" description="Disordered" evidence="7">
    <location>
        <begin position="1181"/>
        <end position="1243"/>
    </location>
</feature>
<feature type="compositionally biased region" description="Basic residues" evidence="7">
    <location>
        <begin position="618"/>
        <end position="628"/>
    </location>
</feature>
<evidence type="ECO:0000256" key="2">
    <source>
        <dbReference type="ARBA" id="ARBA00022692"/>
    </source>
</evidence>
<feature type="region of interest" description="Disordered" evidence="7">
    <location>
        <begin position="893"/>
        <end position="916"/>
    </location>
</feature>
<keyword evidence="2 8" id="KW-0812">Transmembrane</keyword>
<evidence type="ECO:0000313" key="11">
    <source>
        <dbReference type="RefSeq" id="XP_006812782.1"/>
    </source>
</evidence>
<evidence type="ECO:0000313" key="10">
    <source>
        <dbReference type="Proteomes" id="UP000694865"/>
    </source>
</evidence>
<feature type="transmembrane region" description="Helical" evidence="8">
    <location>
        <begin position="244"/>
        <end position="271"/>
    </location>
</feature>
<dbReference type="PROSITE" id="PS50262">
    <property type="entry name" value="G_PROTEIN_RECEP_F1_2"/>
    <property type="match status" value="1"/>
</dbReference>
<dbReference type="Proteomes" id="UP000694865">
    <property type="component" value="Unplaced"/>
</dbReference>
<feature type="transmembrane region" description="Helical" evidence="8">
    <location>
        <begin position="305"/>
        <end position="329"/>
    </location>
</feature>
<organism evidence="10 11">
    <name type="scientific">Saccoglossus kowalevskii</name>
    <name type="common">Acorn worm</name>
    <dbReference type="NCBI Taxonomy" id="10224"/>
    <lineage>
        <taxon>Eukaryota</taxon>
        <taxon>Metazoa</taxon>
        <taxon>Hemichordata</taxon>
        <taxon>Enteropneusta</taxon>
        <taxon>Harrimaniidae</taxon>
        <taxon>Saccoglossus</taxon>
    </lineage>
</organism>
<feature type="region of interest" description="Disordered" evidence="7">
    <location>
        <begin position="595"/>
        <end position="629"/>
    </location>
</feature>
<sequence length="1243" mass="142192">MPRGGKMRCRRCNYDNDFLLRLGADSTEHHYDRAKDDGKVIPSKLSPLMESVNSTPWINSSMYGVGMNRSTEAFEMDPTLRIVQITGLILISTCSGVSNLLNLTMILTSKRRKTPIYVMQINIVAVDILVTFLLIPSSLHYIVNNNSSITQAYCTMIGTVRIICVVSSLYSEAMVSIMRQLAVVRPYCFRNRIHMRQTMKILLIVWVIAILFGIIPIILPDYVYNYESIQAMCNLEFQRNTIGITIFTTMIIFGMFIPIATSLVCYMWLLCSLKQQQTQFMVVRDDGRNNSHHRKMMVHLKVKNIIFVILIKLVFQNCPFLCLTVMFHLPSTRRVVAISGVCALWLLYFNTLVNPTVYGFLNKQLRQDFERYLYENHPKVSQAILYLLKCCCPQIDAIEDNMEDIPVEFCQVKAPKQDVTSISRGVPISFPDTPKRRLHVKSSSRSSLYIANTNSVTSPTTSPIYRNWSTSTSKSLRTLRRQERIRDGDLSPKVVRENGLRRSRTARNRHGSDMGMYSSDSLMSNNSLGSSIISRASRFSRSTRSHLKGSFSKKHSKDKRELPLLDLMSTYEDSIEESSGKEYSNNGFREEQLDGSKVVSQKHGKNTSSCKSPTSSRMKSKQRSSSLHRHLEREVSLSMLQQLYGSFIDIRGIDMESDVESVDRDSANQTPQHVKIHKMNRAASRRSMMSEPETEGVLEAELAKLQRQYRIMEGDRKAYNEESQNIIRKQKAQIESLRKEKAEIKMELQLARSVDNVKKDCGNSSKLRALIKQEDEFERHIEEENEQITLLDAQLKEWQEKYNDQNKTIGGMDNSRQKHVATQKQIRVLENRLNQATVTFNKHLTTNAELRATIDHLRQERAVFNTLHKKLSKELNDGRQEMCKVTESATHAYDSRDEAQTKMSALKERSDKDKSQHKAELKELLRILDHDQKLKEFMAVKDQERAELKAEEAAKRKRKGNGNRGKDNSHEEMLFSYEQAFSKIKSITGEEDIGKILEKFMKTEDRNFALFNYVNEMNNEIECHQEEIDRVAMEIQKFRSQGVYIEKQRQAILKELEVKLSVATKDADESEKCLKSTKKILDQLKVGVESLFNKINCDKTAITDLLGANDGITDQNMIQYLGIVEQKTNELLFLKQYMQMKEAAIMKPEMATLLAPPPPPPKTRSVSGPYCKLPTASITIQAPSTGVEDDNSDTEEFDDTRPLTLEEIKKRLTDASSRKASKNKCIAKAQSPAGKSRPATKNS</sequence>
<feature type="domain" description="G-protein coupled receptors family 1 profile" evidence="9">
    <location>
        <begin position="98"/>
        <end position="358"/>
    </location>
</feature>
<name>A0ABM0LYE1_SACKO</name>
<accession>A0ABM0LYE1</accession>
<dbReference type="RefSeq" id="XP_006812782.1">
    <property type="nucleotide sequence ID" value="XM_006812719.1"/>
</dbReference>
<evidence type="ECO:0000256" key="7">
    <source>
        <dbReference type="SAM" id="MobiDB-lite"/>
    </source>
</evidence>
<evidence type="ECO:0000256" key="1">
    <source>
        <dbReference type="ARBA" id="ARBA00004370"/>
    </source>
</evidence>
<reference evidence="11" key="1">
    <citation type="submission" date="2025-08" db="UniProtKB">
        <authorList>
            <consortium name="RefSeq"/>
        </authorList>
    </citation>
    <scope>IDENTIFICATION</scope>
    <source>
        <tissue evidence="11">Testes</tissue>
    </source>
</reference>
<feature type="region of interest" description="Disordered" evidence="7">
    <location>
        <begin position="664"/>
        <end position="694"/>
    </location>
</feature>
<feature type="transmembrane region" description="Helical" evidence="8">
    <location>
        <begin position="82"/>
        <end position="101"/>
    </location>
</feature>
<feature type="transmembrane region" description="Helical" evidence="8">
    <location>
        <begin position="201"/>
        <end position="224"/>
    </location>
</feature>
<dbReference type="CDD" id="cd00637">
    <property type="entry name" value="7tm_classA_rhodopsin-like"/>
    <property type="match status" value="1"/>
</dbReference>
<evidence type="ECO:0000256" key="8">
    <source>
        <dbReference type="SAM" id="Phobius"/>
    </source>
</evidence>
<comment type="subcellular location">
    <subcellularLocation>
        <location evidence="1">Membrane</location>
    </subcellularLocation>
</comment>
<dbReference type="InterPro" id="IPR049258">
    <property type="entry name" value="ODAD1_CC"/>
</dbReference>
<evidence type="ECO:0000259" key="9">
    <source>
        <dbReference type="PROSITE" id="PS50262"/>
    </source>
</evidence>
<dbReference type="InterPro" id="IPR051876">
    <property type="entry name" value="ODA-DC/CCD"/>
</dbReference>
<dbReference type="Gene3D" id="1.20.1070.10">
    <property type="entry name" value="Rhodopsin 7-helix transmembrane proteins"/>
    <property type="match status" value="1"/>
</dbReference>
<feature type="transmembrane region" description="Helical" evidence="8">
    <location>
        <begin position="121"/>
        <end position="143"/>
    </location>
</feature>
<keyword evidence="4 6" id="KW-0175">Coiled coil</keyword>
<dbReference type="InterPro" id="IPR017452">
    <property type="entry name" value="GPCR_Rhodpsn_7TM"/>
</dbReference>
<feature type="compositionally biased region" description="Basic residues" evidence="7">
    <location>
        <begin position="674"/>
        <end position="684"/>
    </location>
</feature>
<evidence type="ECO:0000256" key="3">
    <source>
        <dbReference type="ARBA" id="ARBA00022989"/>
    </source>
</evidence>
<dbReference type="Pfam" id="PF21773">
    <property type="entry name" value="ODAD1_CC"/>
    <property type="match status" value="1"/>
</dbReference>
<gene>
    <name evidence="11" type="primary">LOC100373907</name>
</gene>
<evidence type="ECO:0000256" key="6">
    <source>
        <dbReference type="SAM" id="Coils"/>
    </source>
</evidence>
<dbReference type="PANTHER" id="PTHR21694:SF18">
    <property type="entry name" value="COILED-COIL DOMAIN-CONTAINING PROTEIN 63"/>
    <property type="match status" value="1"/>
</dbReference>
<keyword evidence="10" id="KW-1185">Reference proteome</keyword>
<feature type="transmembrane region" description="Helical" evidence="8">
    <location>
        <begin position="149"/>
        <end position="170"/>
    </location>
</feature>
<feature type="region of interest" description="Disordered" evidence="7">
    <location>
        <begin position="482"/>
        <end position="524"/>
    </location>
</feature>